<dbReference type="Proteomes" id="UP000177407">
    <property type="component" value="Unassembled WGS sequence"/>
</dbReference>
<dbReference type="AlphaFoldDB" id="A0A1F5S4W1"/>
<gene>
    <name evidence="1" type="ORF">A2257_02180</name>
</gene>
<evidence type="ECO:0000313" key="2">
    <source>
        <dbReference type="Proteomes" id="UP000177407"/>
    </source>
</evidence>
<accession>A0A1F5S4W1</accession>
<protein>
    <submittedName>
        <fullName evidence="1">Uncharacterized protein</fullName>
    </submittedName>
</protein>
<dbReference type="EMBL" id="MFGA01000002">
    <property type="protein sequence ID" value="OGF21592.1"/>
    <property type="molecule type" value="Genomic_DNA"/>
</dbReference>
<sequence length="65" mass="7395">MKKKLSDGRLNQENSEVRYVKPGNLSDELGKLELDDVVRGGLPDELEEVRSGELDEILKNVDRKK</sequence>
<comment type="caution">
    <text evidence="1">The sequence shown here is derived from an EMBL/GenBank/DDBJ whole genome shotgun (WGS) entry which is preliminary data.</text>
</comment>
<reference evidence="1 2" key="1">
    <citation type="journal article" date="2016" name="Nat. Commun.">
        <title>Thousands of microbial genomes shed light on interconnected biogeochemical processes in an aquifer system.</title>
        <authorList>
            <person name="Anantharaman K."/>
            <person name="Brown C.T."/>
            <person name="Hug L.A."/>
            <person name="Sharon I."/>
            <person name="Castelle C.J."/>
            <person name="Probst A.J."/>
            <person name="Thomas B.C."/>
            <person name="Singh A."/>
            <person name="Wilkins M.J."/>
            <person name="Karaoz U."/>
            <person name="Brodie E.L."/>
            <person name="Williams K.H."/>
            <person name="Hubbard S.S."/>
            <person name="Banfield J.F."/>
        </authorList>
    </citation>
    <scope>NUCLEOTIDE SEQUENCE [LARGE SCALE GENOMIC DNA]</scope>
</reference>
<name>A0A1F5S4W1_9BACT</name>
<organism evidence="1 2">
    <name type="scientific">Candidatus Falkowbacteria bacterium RIFOXYA2_FULL_38_12</name>
    <dbReference type="NCBI Taxonomy" id="1797993"/>
    <lineage>
        <taxon>Bacteria</taxon>
        <taxon>Candidatus Falkowiibacteriota</taxon>
    </lineage>
</organism>
<proteinExistence type="predicted"/>
<evidence type="ECO:0000313" key="1">
    <source>
        <dbReference type="EMBL" id="OGF21592.1"/>
    </source>
</evidence>